<protein>
    <recommendedName>
        <fullName evidence="1">Endonuclease/exonuclease/phosphatase domain-containing protein</fullName>
    </recommendedName>
</protein>
<dbReference type="EMBL" id="VSRR010020713">
    <property type="protein sequence ID" value="MPC63367.1"/>
    <property type="molecule type" value="Genomic_DNA"/>
</dbReference>
<keyword evidence="3" id="KW-1185">Reference proteome</keyword>
<proteinExistence type="predicted"/>
<evidence type="ECO:0000259" key="1">
    <source>
        <dbReference type="Pfam" id="PF14529"/>
    </source>
</evidence>
<organism evidence="2 3">
    <name type="scientific">Portunus trituberculatus</name>
    <name type="common">Swimming crab</name>
    <name type="synonym">Neptunus trituberculatus</name>
    <dbReference type="NCBI Taxonomy" id="210409"/>
    <lineage>
        <taxon>Eukaryota</taxon>
        <taxon>Metazoa</taxon>
        <taxon>Ecdysozoa</taxon>
        <taxon>Arthropoda</taxon>
        <taxon>Crustacea</taxon>
        <taxon>Multicrustacea</taxon>
        <taxon>Malacostraca</taxon>
        <taxon>Eumalacostraca</taxon>
        <taxon>Eucarida</taxon>
        <taxon>Decapoda</taxon>
        <taxon>Pleocyemata</taxon>
        <taxon>Brachyura</taxon>
        <taxon>Eubrachyura</taxon>
        <taxon>Portunoidea</taxon>
        <taxon>Portunidae</taxon>
        <taxon>Portuninae</taxon>
        <taxon>Portunus</taxon>
    </lineage>
</organism>
<evidence type="ECO:0000313" key="2">
    <source>
        <dbReference type="EMBL" id="MPC63367.1"/>
    </source>
</evidence>
<dbReference type="Gene3D" id="3.60.10.10">
    <property type="entry name" value="Endonuclease/exonuclease/phosphatase"/>
    <property type="match status" value="1"/>
</dbReference>
<dbReference type="GO" id="GO:0003824">
    <property type="term" value="F:catalytic activity"/>
    <property type="evidence" value="ECO:0007669"/>
    <property type="project" value="InterPro"/>
</dbReference>
<comment type="caution">
    <text evidence="2">The sequence shown here is derived from an EMBL/GenBank/DDBJ whole genome shotgun (WGS) entry which is preliminary data.</text>
</comment>
<reference evidence="2 3" key="1">
    <citation type="submission" date="2019-05" db="EMBL/GenBank/DDBJ databases">
        <title>Another draft genome of Portunus trituberculatus and its Hox gene families provides insights of decapod evolution.</title>
        <authorList>
            <person name="Jeong J.-H."/>
            <person name="Song I."/>
            <person name="Kim S."/>
            <person name="Choi T."/>
            <person name="Kim D."/>
            <person name="Ryu S."/>
            <person name="Kim W."/>
        </authorList>
    </citation>
    <scope>NUCLEOTIDE SEQUENCE [LARGE SCALE GENOMIC DNA]</scope>
    <source>
        <tissue evidence="2">Muscle</tissue>
    </source>
</reference>
<dbReference type="SUPFAM" id="SSF56219">
    <property type="entry name" value="DNase I-like"/>
    <property type="match status" value="1"/>
</dbReference>
<dbReference type="AlphaFoldDB" id="A0A5B7H1Y8"/>
<dbReference type="InterPro" id="IPR005135">
    <property type="entry name" value="Endo/exonuclease/phosphatase"/>
</dbReference>
<dbReference type="Pfam" id="PF14529">
    <property type="entry name" value="Exo_endo_phos_2"/>
    <property type="match status" value="1"/>
</dbReference>
<dbReference type="InterPro" id="IPR036691">
    <property type="entry name" value="Endo/exonu/phosph_ase_sf"/>
</dbReference>
<evidence type="ECO:0000313" key="3">
    <source>
        <dbReference type="Proteomes" id="UP000324222"/>
    </source>
</evidence>
<sequence>MATPIPASKSPSGEGTRNVPSGAHSLYSFAEISILGDFNVHHQLWLSSTFIDHPGEVAFTFAILHDLKQLAQHPTLISNRLGDTPKILDLFLISNPSAYGVSLSSPLGSFDYNLFLYLVLFLQSFLRIPQSGGASVGLPLPNGGT</sequence>
<accession>A0A5B7H1Y8</accession>
<gene>
    <name evidence="2" type="ORF">E2C01_057466</name>
</gene>
<feature type="domain" description="Endonuclease/exonuclease/phosphatase" evidence="1">
    <location>
        <begin position="31"/>
        <end position="98"/>
    </location>
</feature>
<name>A0A5B7H1Y8_PORTR</name>
<dbReference type="Proteomes" id="UP000324222">
    <property type="component" value="Unassembled WGS sequence"/>
</dbReference>